<evidence type="ECO:0000259" key="2">
    <source>
        <dbReference type="PROSITE" id="PS00028"/>
    </source>
</evidence>
<gene>
    <name evidence="3" type="ORF">DPMN_169288</name>
</gene>
<reference evidence="3" key="2">
    <citation type="submission" date="2020-11" db="EMBL/GenBank/DDBJ databases">
        <authorList>
            <person name="McCartney M.A."/>
            <person name="Auch B."/>
            <person name="Kono T."/>
            <person name="Mallez S."/>
            <person name="Becker A."/>
            <person name="Gohl D.M."/>
            <person name="Silverstein K.A.T."/>
            <person name="Koren S."/>
            <person name="Bechman K.B."/>
            <person name="Herman A."/>
            <person name="Abrahante J.E."/>
            <person name="Garbe J."/>
        </authorList>
    </citation>
    <scope>NUCLEOTIDE SEQUENCE</scope>
    <source>
        <strain evidence="3">Duluth1</strain>
        <tissue evidence="3">Whole animal</tissue>
    </source>
</reference>
<reference evidence="3" key="1">
    <citation type="journal article" date="2019" name="bioRxiv">
        <title>The Genome of the Zebra Mussel, Dreissena polymorpha: A Resource for Invasive Species Research.</title>
        <authorList>
            <person name="McCartney M.A."/>
            <person name="Auch B."/>
            <person name="Kono T."/>
            <person name="Mallez S."/>
            <person name="Zhang Y."/>
            <person name="Obille A."/>
            <person name="Becker A."/>
            <person name="Abrahante J.E."/>
            <person name="Garbe J."/>
            <person name="Badalamenti J.P."/>
            <person name="Herman A."/>
            <person name="Mangelson H."/>
            <person name="Liachko I."/>
            <person name="Sullivan S."/>
            <person name="Sone E.D."/>
            <person name="Koren S."/>
            <person name="Silverstein K.A.T."/>
            <person name="Beckman K.B."/>
            <person name="Gohl D.M."/>
        </authorList>
    </citation>
    <scope>NUCLEOTIDE SEQUENCE</scope>
    <source>
        <strain evidence="3">Duluth1</strain>
        <tissue evidence="3">Whole animal</tissue>
    </source>
</reference>
<dbReference type="PROSITE" id="PS00028">
    <property type="entry name" value="ZINC_FINGER_C2H2_1"/>
    <property type="match status" value="1"/>
</dbReference>
<dbReference type="AlphaFoldDB" id="A0A9D4J0F8"/>
<evidence type="ECO:0000256" key="1">
    <source>
        <dbReference type="SAM" id="MobiDB-lite"/>
    </source>
</evidence>
<comment type="caution">
    <text evidence="3">The sequence shown here is derived from an EMBL/GenBank/DDBJ whole genome shotgun (WGS) entry which is preliminary data.</text>
</comment>
<organism evidence="3 4">
    <name type="scientific">Dreissena polymorpha</name>
    <name type="common">Zebra mussel</name>
    <name type="synonym">Mytilus polymorpha</name>
    <dbReference type="NCBI Taxonomy" id="45954"/>
    <lineage>
        <taxon>Eukaryota</taxon>
        <taxon>Metazoa</taxon>
        <taxon>Spiralia</taxon>
        <taxon>Lophotrochozoa</taxon>
        <taxon>Mollusca</taxon>
        <taxon>Bivalvia</taxon>
        <taxon>Autobranchia</taxon>
        <taxon>Heteroconchia</taxon>
        <taxon>Euheterodonta</taxon>
        <taxon>Imparidentia</taxon>
        <taxon>Neoheterodontei</taxon>
        <taxon>Myida</taxon>
        <taxon>Dreissenoidea</taxon>
        <taxon>Dreissenidae</taxon>
        <taxon>Dreissena</taxon>
    </lineage>
</organism>
<evidence type="ECO:0000313" key="3">
    <source>
        <dbReference type="EMBL" id="KAH3791077.1"/>
    </source>
</evidence>
<dbReference type="Proteomes" id="UP000828390">
    <property type="component" value="Unassembled WGS sequence"/>
</dbReference>
<feature type="compositionally biased region" description="Polar residues" evidence="1">
    <location>
        <begin position="1"/>
        <end position="21"/>
    </location>
</feature>
<dbReference type="InterPro" id="IPR013087">
    <property type="entry name" value="Znf_C2H2_type"/>
</dbReference>
<feature type="domain" description="C2H2-type" evidence="2">
    <location>
        <begin position="44"/>
        <end position="65"/>
    </location>
</feature>
<dbReference type="Gene3D" id="3.30.160.60">
    <property type="entry name" value="Classic Zinc Finger"/>
    <property type="match status" value="1"/>
</dbReference>
<name>A0A9D4J0F8_DREPO</name>
<sequence>MPNTKTTPEPKQRRWSAQNAKSRVRTPARASYHIRVCMEEQVGCDKCRISFKTRKKYQQHVRRVHQSLYEDWLQEIREI</sequence>
<feature type="region of interest" description="Disordered" evidence="1">
    <location>
        <begin position="1"/>
        <end position="24"/>
    </location>
</feature>
<keyword evidence="4" id="KW-1185">Reference proteome</keyword>
<evidence type="ECO:0000313" key="4">
    <source>
        <dbReference type="Proteomes" id="UP000828390"/>
    </source>
</evidence>
<protein>
    <recommendedName>
        <fullName evidence="2">C2H2-type domain-containing protein</fullName>
    </recommendedName>
</protein>
<proteinExistence type="predicted"/>
<accession>A0A9D4J0F8</accession>
<dbReference type="EMBL" id="JAIWYP010000008">
    <property type="protein sequence ID" value="KAH3791077.1"/>
    <property type="molecule type" value="Genomic_DNA"/>
</dbReference>